<evidence type="ECO:0000313" key="3">
    <source>
        <dbReference type="Proteomes" id="UP000824249"/>
    </source>
</evidence>
<feature type="transmembrane region" description="Helical" evidence="1">
    <location>
        <begin position="6"/>
        <end position="24"/>
    </location>
</feature>
<organism evidence="2 3">
    <name type="scientific">Candidatus Borkfalkia faecigallinarum</name>
    <dbReference type="NCBI Taxonomy" id="2838509"/>
    <lineage>
        <taxon>Bacteria</taxon>
        <taxon>Bacillati</taxon>
        <taxon>Bacillota</taxon>
        <taxon>Clostridia</taxon>
        <taxon>Christensenellales</taxon>
        <taxon>Christensenellaceae</taxon>
        <taxon>Candidatus Borkfalkia</taxon>
    </lineage>
</organism>
<gene>
    <name evidence="2" type="ORF">H9737_03375</name>
</gene>
<evidence type="ECO:0000256" key="1">
    <source>
        <dbReference type="SAM" id="Phobius"/>
    </source>
</evidence>
<keyword evidence="1" id="KW-1133">Transmembrane helix</keyword>
<evidence type="ECO:0000313" key="2">
    <source>
        <dbReference type="EMBL" id="HIX46713.1"/>
    </source>
</evidence>
<dbReference type="AlphaFoldDB" id="A0A9D1VTT5"/>
<reference evidence="2" key="2">
    <citation type="submission" date="2021-04" db="EMBL/GenBank/DDBJ databases">
        <authorList>
            <person name="Gilroy R."/>
        </authorList>
    </citation>
    <scope>NUCLEOTIDE SEQUENCE</scope>
    <source>
        <strain evidence="2">26628</strain>
    </source>
</reference>
<reference evidence="2" key="1">
    <citation type="journal article" date="2021" name="PeerJ">
        <title>Extensive microbial diversity within the chicken gut microbiome revealed by metagenomics and culture.</title>
        <authorList>
            <person name="Gilroy R."/>
            <person name="Ravi A."/>
            <person name="Getino M."/>
            <person name="Pursley I."/>
            <person name="Horton D.L."/>
            <person name="Alikhan N.F."/>
            <person name="Baker D."/>
            <person name="Gharbi K."/>
            <person name="Hall N."/>
            <person name="Watson M."/>
            <person name="Adriaenssens E.M."/>
            <person name="Foster-Nyarko E."/>
            <person name="Jarju S."/>
            <person name="Secka A."/>
            <person name="Antonio M."/>
            <person name="Oren A."/>
            <person name="Chaudhuri R.R."/>
            <person name="La Ragione R."/>
            <person name="Hildebrand F."/>
            <person name="Pallen M.J."/>
        </authorList>
    </citation>
    <scope>NUCLEOTIDE SEQUENCE</scope>
    <source>
        <strain evidence="2">26628</strain>
    </source>
</reference>
<keyword evidence="1" id="KW-0472">Membrane</keyword>
<sequence length="84" mass="8873">MEILQTLLVGAVAIVLIALVLKLLKVSIKGILGFIVNAAVGIALIFLLNMIPGVEIPLTWWTGLVSGLFGIPGVVVLLIIFLIL</sequence>
<name>A0A9D1VTT5_9FIRM</name>
<keyword evidence="1" id="KW-0812">Transmembrane</keyword>
<protein>
    <submittedName>
        <fullName evidence="2">Pro-sigmaK processing inhibitor BofA family protein</fullName>
    </submittedName>
</protein>
<comment type="caution">
    <text evidence="2">The sequence shown here is derived from an EMBL/GenBank/DDBJ whole genome shotgun (WGS) entry which is preliminary data.</text>
</comment>
<feature type="transmembrane region" description="Helical" evidence="1">
    <location>
        <begin position="58"/>
        <end position="83"/>
    </location>
</feature>
<dbReference type="InterPro" id="IPR010001">
    <property type="entry name" value="BofA"/>
</dbReference>
<feature type="transmembrane region" description="Helical" evidence="1">
    <location>
        <begin position="31"/>
        <end position="52"/>
    </location>
</feature>
<dbReference type="EMBL" id="DXFD01000052">
    <property type="protein sequence ID" value="HIX46713.1"/>
    <property type="molecule type" value="Genomic_DNA"/>
</dbReference>
<accession>A0A9D1VTT5</accession>
<proteinExistence type="predicted"/>
<dbReference type="Proteomes" id="UP000824249">
    <property type="component" value="Unassembled WGS sequence"/>
</dbReference>
<dbReference type="Pfam" id="PF07441">
    <property type="entry name" value="BofA"/>
    <property type="match status" value="1"/>
</dbReference>